<evidence type="ECO:0000313" key="2">
    <source>
        <dbReference type="Proteomes" id="UP000217785"/>
    </source>
</evidence>
<name>A0A292YMM6_9BACL</name>
<accession>A0A292YMM6</accession>
<evidence type="ECO:0000313" key="1">
    <source>
        <dbReference type="EMBL" id="GAX90161.1"/>
    </source>
</evidence>
<dbReference type="Proteomes" id="UP000217785">
    <property type="component" value="Unassembled WGS sequence"/>
</dbReference>
<dbReference type="EMBL" id="BDUF01000050">
    <property type="protein sequence ID" value="GAX90161.1"/>
    <property type="molecule type" value="Genomic_DNA"/>
</dbReference>
<gene>
    <name evidence="1" type="ORF">EFBL_1787</name>
</gene>
<dbReference type="OrthoDB" id="2884248at2"/>
<dbReference type="AlphaFoldDB" id="A0A292YMM6"/>
<organism evidence="1 2">
    <name type="scientific">Effusibacillus lacus</name>
    <dbReference type="NCBI Taxonomy" id="1348429"/>
    <lineage>
        <taxon>Bacteria</taxon>
        <taxon>Bacillati</taxon>
        <taxon>Bacillota</taxon>
        <taxon>Bacilli</taxon>
        <taxon>Bacillales</taxon>
        <taxon>Alicyclobacillaceae</taxon>
        <taxon>Effusibacillus</taxon>
    </lineage>
</organism>
<reference evidence="2" key="1">
    <citation type="submission" date="2017-07" db="EMBL/GenBank/DDBJ databases">
        <title>Draft genome sequence of Effusibacillus lacus strain skLN1.</title>
        <authorList>
            <person name="Watanabe M."/>
            <person name="Kojima H."/>
            <person name="Fukui M."/>
        </authorList>
    </citation>
    <scope>NUCLEOTIDE SEQUENCE [LARGE SCALE GENOMIC DNA]</scope>
    <source>
        <strain evidence="2">skLN1</strain>
    </source>
</reference>
<dbReference type="RefSeq" id="WP_096181873.1">
    <property type="nucleotide sequence ID" value="NZ_BDUF01000050.1"/>
</dbReference>
<comment type="caution">
    <text evidence="1">The sequence shown here is derived from an EMBL/GenBank/DDBJ whole genome shotgun (WGS) entry which is preliminary data.</text>
</comment>
<sequence>MVDSLAALHAKANIYPESLLGPNVNRSLIDKINTFQELTYLSDFYRKYLDRYDTLLAADTARGSNHMSGSIARSVDLPFIGDQVLNNQRAKFMVDAFRVSNGHQSINRYNRQMNQDLLVEEVRILKPELVVLVGGVSVNIAGDHIQREGVEVQFVNFPSPANRYRIPDYQGDYQKMRERCDQLLMRKGT</sequence>
<dbReference type="SUPFAM" id="SSF52141">
    <property type="entry name" value="Uracil-DNA glycosylase-like"/>
    <property type="match status" value="1"/>
</dbReference>
<dbReference type="InterPro" id="IPR036895">
    <property type="entry name" value="Uracil-DNA_glycosylase-like_sf"/>
</dbReference>
<proteinExistence type="predicted"/>
<protein>
    <recommendedName>
        <fullName evidence="3">Uracil-DNA glycosylase-like domain-containing protein</fullName>
    </recommendedName>
</protein>
<evidence type="ECO:0008006" key="3">
    <source>
        <dbReference type="Google" id="ProtNLM"/>
    </source>
</evidence>
<keyword evidence="2" id="KW-1185">Reference proteome</keyword>